<feature type="binding site" description="axial binding residue" evidence="8">
    <location>
        <position position="435"/>
    </location>
    <ligand>
        <name>heme</name>
        <dbReference type="ChEBI" id="CHEBI:30413"/>
    </ligand>
    <ligandPart>
        <name>Fe</name>
        <dbReference type="ChEBI" id="CHEBI:18248"/>
    </ligandPart>
</feature>
<dbReference type="InterPro" id="IPR017972">
    <property type="entry name" value="Cyt_P450_CS"/>
</dbReference>
<accession>A0AAV0JWE3</accession>
<name>A0AAV0JWE3_9ROSI</name>
<dbReference type="AlphaFoldDB" id="A0AAV0JWE3"/>
<gene>
    <name evidence="11" type="ORF">LITE_LOCUS16238</name>
</gene>
<evidence type="ECO:0000256" key="6">
    <source>
        <dbReference type="ARBA" id="ARBA00023004"/>
    </source>
</evidence>
<dbReference type="FunFam" id="1.10.630.10:FF:000126">
    <property type="entry name" value="Predicted protein"/>
    <property type="match status" value="1"/>
</dbReference>
<evidence type="ECO:0000256" key="9">
    <source>
        <dbReference type="RuleBase" id="RU000461"/>
    </source>
</evidence>
<keyword evidence="4 8" id="KW-0479">Metal-binding</keyword>
<proteinExistence type="inferred from homology"/>
<keyword evidence="5 9" id="KW-0560">Oxidoreductase</keyword>
<evidence type="ECO:0000256" key="10">
    <source>
        <dbReference type="SAM" id="SignalP"/>
    </source>
</evidence>
<dbReference type="InterPro" id="IPR036396">
    <property type="entry name" value="Cyt_P450_sf"/>
</dbReference>
<comment type="caution">
    <text evidence="11">The sequence shown here is derived from an EMBL/GenBank/DDBJ whole genome shotgun (WGS) entry which is preliminary data.</text>
</comment>
<keyword evidence="10" id="KW-0732">Signal</keyword>
<evidence type="ECO:0000313" key="12">
    <source>
        <dbReference type="Proteomes" id="UP001154282"/>
    </source>
</evidence>
<sequence length="494" mass="56661">MLLASLPLLYLLFTKHFKKPTSSPSFPLPPGPYQWPIIGNIFQLGTKPHITLTKFSQTYGPLFSLKLGTQLLVVASSKAAATEILRTHDRSLSGRYVPDMSPHKSLELNEFSIGWIVECNDKWRQLRSLCKRELFSAKALENNLLVREGKAREMVEFIRRREGKEVIVREVVTATVFNMLSCVLVSRDLISMEGGSCEGGMMRMSSVLNQIAELATTPNVSDFYPVLSWFDLQGLRKKVMELHRSCFRILTEDIIEERRRMGREDSCKDFLDVLLKNGSSDDQINVLLLELLSAGTDTSSSTIEWMMAELIRNPKCMRKLEEEVSPAMDQQEMFIKESCITQLPYLEACFKETLRLHPPGPFLLPHRAIEFCQVMNHSIPKNSQILVNFWAIGRDPKYWEEPLMFNPERFLNYTCLDFKGNDFEFIPFGSGRRICPGLTMATRHVSLIVASLIHFFDWSLPHGRKNPTDIDMSEKYGLTLRKEEPLILIPRSKN</sequence>
<reference evidence="11" key="1">
    <citation type="submission" date="2022-08" db="EMBL/GenBank/DDBJ databases">
        <authorList>
            <person name="Gutierrez-Valencia J."/>
        </authorList>
    </citation>
    <scope>NUCLEOTIDE SEQUENCE</scope>
</reference>
<evidence type="ECO:0000256" key="5">
    <source>
        <dbReference type="ARBA" id="ARBA00023002"/>
    </source>
</evidence>
<dbReference type="GO" id="GO:0005506">
    <property type="term" value="F:iron ion binding"/>
    <property type="evidence" value="ECO:0007669"/>
    <property type="project" value="InterPro"/>
</dbReference>
<evidence type="ECO:0000256" key="4">
    <source>
        <dbReference type="ARBA" id="ARBA00022723"/>
    </source>
</evidence>
<keyword evidence="6 8" id="KW-0408">Iron</keyword>
<dbReference type="PANTHER" id="PTHR47950">
    <property type="entry name" value="CYTOCHROME P450, FAMILY 76, SUBFAMILY C, POLYPEPTIDE 5-RELATED"/>
    <property type="match status" value="1"/>
</dbReference>
<evidence type="ECO:0000313" key="11">
    <source>
        <dbReference type="EMBL" id="CAI0414297.1"/>
    </source>
</evidence>
<keyword evidence="7 9" id="KW-0503">Monooxygenase</keyword>
<dbReference type="SUPFAM" id="SSF48264">
    <property type="entry name" value="Cytochrome P450"/>
    <property type="match status" value="1"/>
</dbReference>
<feature type="signal peptide" evidence="10">
    <location>
        <begin position="1"/>
        <end position="16"/>
    </location>
</feature>
<dbReference type="PRINTS" id="PR00463">
    <property type="entry name" value="EP450I"/>
</dbReference>
<dbReference type="Pfam" id="PF00067">
    <property type="entry name" value="p450"/>
    <property type="match status" value="1"/>
</dbReference>
<dbReference type="PRINTS" id="PR00385">
    <property type="entry name" value="P450"/>
</dbReference>
<organism evidence="11 12">
    <name type="scientific">Linum tenue</name>
    <dbReference type="NCBI Taxonomy" id="586396"/>
    <lineage>
        <taxon>Eukaryota</taxon>
        <taxon>Viridiplantae</taxon>
        <taxon>Streptophyta</taxon>
        <taxon>Embryophyta</taxon>
        <taxon>Tracheophyta</taxon>
        <taxon>Spermatophyta</taxon>
        <taxon>Magnoliopsida</taxon>
        <taxon>eudicotyledons</taxon>
        <taxon>Gunneridae</taxon>
        <taxon>Pentapetalae</taxon>
        <taxon>rosids</taxon>
        <taxon>fabids</taxon>
        <taxon>Malpighiales</taxon>
        <taxon>Linaceae</taxon>
        <taxon>Linum</taxon>
    </lineage>
</organism>
<evidence type="ECO:0008006" key="13">
    <source>
        <dbReference type="Google" id="ProtNLM"/>
    </source>
</evidence>
<evidence type="ECO:0000256" key="1">
    <source>
        <dbReference type="ARBA" id="ARBA00001971"/>
    </source>
</evidence>
<dbReference type="GO" id="GO:0016705">
    <property type="term" value="F:oxidoreductase activity, acting on paired donors, with incorporation or reduction of molecular oxygen"/>
    <property type="evidence" value="ECO:0007669"/>
    <property type="project" value="InterPro"/>
</dbReference>
<keyword evidence="3 8" id="KW-0349">Heme</keyword>
<dbReference type="InterPro" id="IPR002401">
    <property type="entry name" value="Cyt_P450_E_grp-I"/>
</dbReference>
<comment type="cofactor">
    <cofactor evidence="1 8">
        <name>heme</name>
        <dbReference type="ChEBI" id="CHEBI:30413"/>
    </cofactor>
</comment>
<protein>
    <recommendedName>
        <fullName evidence="13">Cytochrome P450</fullName>
    </recommendedName>
</protein>
<dbReference type="PANTHER" id="PTHR47950:SF6">
    <property type="entry name" value="CYTOCHROME P450"/>
    <property type="match status" value="1"/>
</dbReference>
<dbReference type="Gene3D" id="1.10.630.10">
    <property type="entry name" value="Cytochrome P450"/>
    <property type="match status" value="1"/>
</dbReference>
<dbReference type="PROSITE" id="PS00086">
    <property type="entry name" value="CYTOCHROME_P450"/>
    <property type="match status" value="1"/>
</dbReference>
<dbReference type="InterPro" id="IPR001128">
    <property type="entry name" value="Cyt_P450"/>
</dbReference>
<dbReference type="EMBL" id="CAMGYJ010000005">
    <property type="protein sequence ID" value="CAI0414297.1"/>
    <property type="molecule type" value="Genomic_DNA"/>
</dbReference>
<evidence type="ECO:0000256" key="3">
    <source>
        <dbReference type="ARBA" id="ARBA00022617"/>
    </source>
</evidence>
<dbReference type="Proteomes" id="UP001154282">
    <property type="component" value="Unassembled WGS sequence"/>
</dbReference>
<evidence type="ECO:0000256" key="7">
    <source>
        <dbReference type="ARBA" id="ARBA00023033"/>
    </source>
</evidence>
<keyword evidence="12" id="KW-1185">Reference proteome</keyword>
<evidence type="ECO:0000256" key="8">
    <source>
        <dbReference type="PIRSR" id="PIRSR602401-1"/>
    </source>
</evidence>
<dbReference type="GO" id="GO:0020037">
    <property type="term" value="F:heme binding"/>
    <property type="evidence" value="ECO:0007669"/>
    <property type="project" value="InterPro"/>
</dbReference>
<evidence type="ECO:0000256" key="2">
    <source>
        <dbReference type="ARBA" id="ARBA00010617"/>
    </source>
</evidence>
<comment type="similarity">
    <text evidence="2 9">Belongs to the cytochrome P450 family.</text>
</comment>
<feature type="chain" id="PRO_5043976062" description="Cytochrome P450" evidence="10">
    <location>
        <begin position="17"/>
        <end position="494"/>
    </location>
</feature>
<dbReference type="CDD" id="cd11073">
    <property type="entry name" value="CYP76-like"/>
    <property type="match status" value="1"/>
</dbReference>
<dbReference type="GO" id="GO:0004497">
    <property type="term" value="F:monooxygenase activity"/>
    <property type="evidence" value="ECO:0007669"/>
    <property type="project" value="UniProtKB-KW"/>
</dbReference>